<dbReference type="InterPro" id="IPR011993">
    <property type="entry name" value="PH-like_dom_sf"/>
</dbReference>
<organism evidence="5">
    <name type="scientific">Absidia glauca</name>
    <name type="common">Pin mould</name>
    <dbReference type="NCBI Taxonomy" id="4829"/>
    <lineage>
        <taxon>Eukaryota</taxon>
        <taxon>Fungi</taxon>
        <taxon>Fungi incertae sedis</taxon>
        <taxon>Mucoromycota</taxon>
        <taxon>Mucoromycotina</taxon>
        <taxon>Mucoromycetes</taxon>
        <taxon>Mucorales</taxon>
        <taxon>Cunninghamellaceae</taxon>
        <taxon>Absidia</taxon>
    </lineage>
</organism>
<gene>
    <name evidence="5" type="primary">ABSGL_09268.1 scaffold 10881</name>
</gene>
<dbReference type="PANTHER" id="PTHR23138:SF142">
    <property type="entry name" value="RAN-BINDING PROTEIN 3B-RELATED"/>
    <property type="match status" value="1"/>
</dbReference>
<feature type="compositionally biased region" description="Polar residues" evidence="3">
    <location>
        <begin position="62"/>
        <end position="71"/>
    </location>
</feature>
<dbReference type="SMART" id="SM00160">
    <property type="entry name" value="RanBD"/>
    <property type="match status" value="1"/>
</dbReference>
<name>A0A163MCF3_ABSGL</name>
<evidence type="ECO:0000256" key="3">
    <source>
        <dbReference type="SAM" id="MobiDB-lite"/>
    </source>
</evidence>
<dbReference type="OrthoDB" id="185618at2759"/>
<feature type="compositionally biased region" description="Polar residues" evidence="3">
    <location>
        <begin position="177"/>
        <end position="197"/>
    </location>
</feature>
<feature type="compositionally biased region" description="Basic and acidic residues" evidence="3">
    <location>
        <begin position="356"/>
        <end position="376"/>
    </location>
</feature>
<feature type="compositionally biased region" description="Polar residues" evidence="3">
    <location>
        <begin position="211"/>
        <end position="220"/>
    </location>
</feature>
<feature type="compositionally biased region" description="Low complexity" evidence="3">
    <location>
        <begin position="226"/>
        <end position="282"/>
    </location>
</feature>
<dbReference type="PANTHER" id="PTHR23138">
    <property type="entry name" value="RAN BINDING PROTEIN"/>
    <property type="match status" value="1"/>
</dbReference>
<feature type="compositionally biased region" description="Low complexity" evidence="3">
    <location>
        <begin position="309"/>
        <end position="337"/>
    </location>
</feature>
<dbReference type="CDD" id="cd13180">
    <property type="entry name" value="RanBD_RanBP3"/>
    <property type="match status" value="1"/>
</dbReference>
<evidence type="ECO:0000256" key="2">
    <source>
        <dbReference type="ARBA" id="ARBA00023242"/>
    </source>
</evidence>
<dbReference type="InParanoid" id="A0A163MCF3"/>
<comment type="subcellular location">
    <subcellularLocation>
        <location evidence="1">Nucleus</location>
    </subcellularLocation>
</comment>
<evidence type="ECO:0000259" key="4">
    <source>
        <dbReference type="PROSITE" id="PS50196"/>
    </source>
</evidence>
<feature type="compositionally biased region" description="Acidic residues" evidence="3">
    <location>
        <begin position="198"/>
        <end position="210"/>
    </location>
</feature>
<feature type="region of interest" description="Disordered" evidence="3">
    <location>
        <begin position="1"/>
        <end position="284"/>
    </location>
</feature>
<dbReference type="EMBL" id="LT554138">
    <property type="protein sequence ID" value="SAM03439.1"/>
    <property type="molecule type" value="Genomic_DNA"/>
</dbReference>
<dbReference type="STRING" id="4829.A0A163MCF3"/>
<dbReference type="PROSITE" id="PS50196">
    <property type="entry name" value="RANBD1"/>
    <property type="match status" value="1"/>
</dbReference>
<dbReference type="Gene3D" id="2.30.29.30">
    <property type="entry name" value="Pleckstrin-homology domain (PH domain)/Phosphotyrosine-binding domain (PTB)"/>
    <property type="match status" value="1"/>
</dbReference>
<proteinExistence type="predicted"/>
<keyword evidence="6" id="KW-1185">Reference proteome</keyword>
<dbReference type="Pfam" id="PF00638">
    <property type="entry name" value="Ran_BP1"/>
    <property type="match status" value="1"/>
</dbReference>
<dbReference type="AlphaFoldDB" id="A0A163MCF3"/>
<dbReference type="Proteomes" id="UP000078561">
    <property type="component" value="Unassembled WGS sequence"/>
</dbReference>
<feature type="compositionally biased region" description="Low complexity" evidence="3">
    <location>
        <begin position="149"/>
        <end position="176"/>
    </location>
</feature>
<feature type="domain" description="RanBD1" evidence="4">
    <location>
        <begin position="382"/>
        <end position="508"/>
    </location>
</feature>
<dbReference type="InterPro" id="IPR045255">
    <property type="entry name" value="RanBP1-like"/>
</dbReference>
<reference evidence="5" key="1">
    <citation type="submission" date="2016-04" db="EMBL/GenBank/DDBJ databases">
        <authorList>
            <person name="Evans L.H."/>
            <person name="Alamgir A."/>
            <person name="Owens N."/>
            <person name="Weber N.D."/>
            <person name="Virtaneva K."/>
            <person name="Barbian K."/>
            <person name="Babar A."/>
            <person name="Rosenke K."/>
        </authorList>
    </citation>
    <scope>NUCLEOTIDE SEQUENCE [LARGE SCALE GENOMIC DNA]</scope>
    <source>
        <strain evidence="5">CBS 101.48</strain>
    </source>
</reference>
<dbReference type="InterPro" id="IPR000156">
    <property type="entry name" value="Ran_bind_dom"/>
</dbReference>
<feature type="region of interest" description="Disordered" evidence="3">
    <location>
        <begin position="308"/>
        <end position="377"/>
    </location>
</feature>
<accession>A0A163MCF3</accession>
<sequence length="517" mass="55423">MSSPPDSLHDVEDAASKKRGRAQSVEPTPAPKDEAETDKAPSVSAPKKTKRDDECPNDDTLSRSNSVSTIRRNMKDMSTTDKSSTDTLDETMTVLSQEGTDGEDDYDHTMGTINEEGDVDTQQSQPHSGNSDNDSDNNKDGPHSADTNNSVSPVDVDPHSTSSVSSTSNGSPTNGNQATTATKAFSQFGSKTNGNTDDWSEFADDDEQEDTPATPSTQNDSKPKYTFGSSSGFGTKGWASAHQTTPTTTQKATSSFSGLSGSSFGSSSFASPTQTPSSKSTSAFGAFAKAPTSSPFAMAAALGTSNALSSLPKITTPSTTTTPPTTTTTTAVLLPDDPTTDHVTSPGHQDGQESTDDQKDTKVQRPVTHTETEHAFGEASKIKVPGVKQTKVRTGEEDEDTIYQTKAKLLVLDSATNNWKERGSGTFRINVKETHQARLVMRTDSVYRLILNLLLFAEMKVFIMQDRFVRFAGFESETKEDGTLETKLVNYALKVSNPSAAQELYHQITSRIPSKAD</sequence>
<feature type="compositionally biased region" description="Basic and acidic residues" evidence="3">
    <location>
        <begin position="7"/>
        <end position="16"/>
    </location>
</feature>
<dbReference type="SUPFAM" id="SSF50729">
    <property type="entry name" value="PH domain-like"/>
    <property type="match status" value="1"/>
</dbReference>
<keyword evidence="2" id="KW-0539">Nucleus</keyword>
<protein>
    <recommendedName>
        <fullName evidence="4">RanBD1 domain-containing protein</fullName>
    </recommendedName>
</protein>
<evidence type="ECO:0000256" key="1">
    <source>
        <dbReference type="ARBA" id="ARBA00004123"/>
    </source>
</evidence>
<evidence type="ECO:0000313" key="5">
    <source>
        <dbReference type="EMBL" id="SAM03439.1"/>
    </source>
</evidence>
<evidence type="ECO:0000313" key="6">
    <source>
        <dbReference type="Proteomes" id="UP000078561"/>
    </source>
</evidence>
<dbReference type="GO" id="GO:0005634">
    <property type="term" value="C:nucleus"/>
    <property type="evidence" value="ECO:0007669"/>
    <property type="project" value="UniProtKB-SubCell"/>
</dbReference>